<name>A0AAV5HUG7_9ROSI</name>
<dbReference type="PROSITE" id="PS01111">
    <property type="entry name" value="RNA_POL_K_14KD"/>
    <property type="match status" value="1"/>
</dbReference>
<comment type="subcellular location">
    <subcellularLocation>
        <location evidence="1">Nucleus</location>
    </subcellularLocation>
</comment>
<dbReference type="GO" id="GO:0005736">
    <property type="term" value="C:RNA polymerase I complex"/>
    <property type="evidence" value="ECO:0007669"/>
    <property type="project" value="TreeGrafter"/>
</dbReference>
<dbReference type="GO" id="GO:0042797">
    <property type="term" value="P:tRNA transcription by RNA polymerase III"/>
    <property type="evidence" value="ECO:0007669"/>
    <property type="project" value="TreeGrafter"/>
</dbReference>
<dbReference type="PANTHER" id="PTHR47227:SF8">
    <property type="entry name" value="DNA-DIRECTED RNA POLYMERASES II, IV AND V SUBUNIT 6A"/>
    <property type="match status" value="1"/>
</dbReference>
<gene>
    <name evidence="6" type="ORF">SLEP1_g3517</name>
</gene>
<keyword evidence="3" id="KW-0804">Transcription</keyword>
<organism evidence="6 7">
    <name type="scientific">Rubroshorea leprosula</name>
    <dbReference type="NCBI Taxonomy" id="152421"/>
    <lineage>
        <taxon>Eukaryota</taxon>
        <taxon>Viridiplantae</taxon>
        <taxon>Streptophyta</taxon>
        <taxon>Embryophyta</taxon>
        <taxon>Tracheophyta</taxon>
        <taxon>Spermatophyta</taxon>
        <taxon>Magnoliopsida</taxon>
        <taxon>eudicotyledons</taxon>
        <taxon>Gunneridae</taxon>
        <taxon>Pentapetalae</taxon>
        <taxon>rosids</taxon>
        <taxon>malvids</taxon>
        <taxon>Malvales</taxon>
        <taxon>Dipterocarpaceae</taxon>
        <taxon>Rubroshorea</taxon>
    </lineage>
</organism>
<evidence type="ECO:0000256" key="4">
    <source>
        <dbReference type="ARBA" id="ARBA00023242"/>
    </source>
</evidence>
<dbReference type="GO" id="GO:0005665">
    <property type="term" value="C:RNA polymerase II, core complex"/>
    <property type="evidence" value="ECO:0007669"/>
    <property type="project" value="InterPro"/>
</dbReference>
<keyword evidence="2" id="KW-0240">DNA-directed RNA polymerase</keyword>
<proteinExistence type="inferred from homology"/>
<comment type="caution">
    <text evidence="6">The sequence shown here is derived from an EMBL/GenBank/DDBJ whole genome shotgun (WGS) entry which is preliminary data.</text>
</comment>
<dbReference type="Gene3D" id="3.90.940.10">
    <property type="match status" value="1"/>
</dbReference>
<sequence>MSISPQYNGASKPNYILICFQAGFCKGKEVAGGRVEASSTIENGGRRLQLIGHGEGAEEDVENNNNDDVPVEPLELDDKEEQELKERTFKTSKYMTKYECARILGTRALQISMNASVMVELVEETDPLEIAMKELREHKIPFTIRRYLPDGSFEDWGVVELIVEDSWKR</sequence>
<dbReference type="InterPro" id="IPR028363">
    <property type="entry name" value="RPB6"/>
</dbReference>
<dbReference type="AlphaFoldDB" id="A0AAV5HUG7"/>
<keyword evidence="7" id="KW-1185">Reference proteome</keyword>
<protein>
    <submittedName>
        <fullName evidence="6">Uncharacterized protein</fullName>
    </submittedName>
</protein>
<accession>A0AAV5HUG7</accession>
<dbReference type="Pfam" id="PF01192">
    <property type="entry name" value="RNA_pol_Rpb6"/>
    <property type="match status" value="1"/>
</dbReference>
<dbReference type="GO" id="GO:0003899">
    <property type="term" value="F:DNA-directed RNA polymerase activity"/>
    <property type="evidence" value="ECO:0007669"/>
    <property type="project" value="InterPro"/>
</dbReference>
<dbReference type="SUPFAM" id="SSF63562">
    <property type="entry name" value="RPB6/omega subunit-like"/>
    <property type="match status" value="1"/>
</dbReference>
<dbReference type="GO" id="GO:0003677">
    <property type="term" value="F:DNA binding"/>
    <property type="evidence" value="ECO:0007669"/>
    <property type="project" value="InterPro"/>
</dbReference>
<dbReference type="GO" id="GO:0006366">
    <property type="term" value="P:transcription by RNA polymerase II"/>
    <property type="evidence" value="ECO:0007669"/>
    <property type="project" value="TreeGrafter"/>
</dbReference>
<dbReference type="GO" id="GO:0005666">
    <property type="term" value="C:RNA polymerase III complex"/>
    <property type="evidence" value="ECO:0007669"/>
    <property type="project" value="TreeGrafter"/>
</dbReference>
<dbReference type="InterPro" id="IPR036161">
    <property type="entry name" value="RPB6/omega-like_sf"/>
</dbReference>
<keyword evidence="4" id="KW-0539">Nucleus</keyword>
<dbReference type="PIRSF" id="PIRSF000778">
    <property type="entry name" value="RpoK/RPB6"/>
    <property type="match status" value="1"/>
</dbReference>
<evidence type="ECO:0000256" key="3">
    <source>
        <dbReference type="ARBA" id="ARBA00023163"/>
    </source>
</evidence>
<dbReference type="SMART" id="SM01409">
    <property type="entry name" value="RNA_pol_Rpb6"/>
    <property type="match status" value="1"/>
</dbReference>
<evidence type="ECO:0000313" key="6">
    <source>
        <dbReference type="EMBL" id="GKU89372.1"/>
    </source>
</evidence>
<evidence type="ECO:0000313" key="7">
    <source>
        <dbReference type="Proteomes" id="UP001054252"/>
    </source>
</evidence>
<dbReference type="Proteomes" id="UP001054252">
    <property type="component" value="Unassembled WGS sequence"/>
</dbReference>
<dbReference type="InterPro" id="IPR020708">
    <property type="entry name" value="DNA-dir_RNA_polK_14-18kDa_CS"/>
</dbReference>
<dbReference type="InterPro" id="IPR006111">
    <property type="entry name" value="Rpo6/Rpb6"/>
</dbReference>
<evidence type="ECO:0000256" key="5">
    <source>
        <dbReference type="ARBA" id="ARBA00025773"/>
    </source>
</evidence>
<dbReference type="EMBL" id="BPVZ01000003">
    <property type="protein sequence ID" value="GKU89372.1"/>
    <property type="molecule type" value="Genomic_DNA"/>
</dbReference>
<evidence type="ECO:0000256" key="2">
    <source>
        <dbReference type="ARBA" id="ARBA00022478"/>
    </source>
</evidence>
<dbReference type="NCBIfam" id="NF002208">
    <property type="entry name" value="PRK01099.1-3"/>
    <property type="match status" value="1"/>
</dbReference>
<dbReference type="PIRSF" id="PIRSF500154">
    <property type="entry name" value="RPB6"/>
    <property type="match status" value="1"/>
</dbReference>
<dbReference type="PANTHER" id="PTHR47227">
    <property type="entry name" value="DNA-DIRECTED RNA POLYMERASE SUBUNIT K"/>
    <property type="match status" value="1"/>
</dbReference>
<dbReference type="GO" id="GO:0006360">
    <property type="term" value="P:transcription by RNA polymerase I"/>
    <property type="evidence" value="ECO:0007669"/>
    <property type="project" value="TreeGrafter"/>
</dbReference>
<comment type="similarity">
    <text evidence="5">Belongs to the archaeal Rpo6/eukaryotic RPB6 RNA polymerase subunit family.</text>
</comment>
<evidence type="ECO:0000256" key="1">
    <source>
        <dbReference type="ARBA" id="ARBA00004123"/>
    </source>
</evidence>
<reference evidence="6 7" key="1">
    <citation type="journal article" date="2021" name="Commun. Biol.">
        <title>The genome of Shorea leprosula (Dipterocarpaceae) highlights the ecological relevance of drought in aseasonal tropical rainforests.</title>
        <authorList>
            <person name="Ng K.K.S."/>
            <person name="Kobayashi M.J."/>
            <person name="Fawcett J.A."/>
            <person name="Hatakeyama M."/>
            <person name="Paape T."/>
            <person name="Ng C.H."/>
            <person name="Ang C.C."/>
            <person name="Tnah L.H."/>
            <person name="Lee C.T."/>
            <person name="Nishiyama T."/>
            <person name="Sese J."/>
            <person name="O'Brien M.J."/>
            <person name="Copetti D."/>
            <person name="Mohd Noor M.I."/>
            <person name="Ong R.C."/>
            <person name="Putra M."/>
            <person name="Sireger I.Z."/>
            <person name="Indrioko S."/>
            <person name="Kosugi Y."/>
            <person name="Izuno A."/>
            <person name="Isagi Y."/>
            <person name="Lee S.L."/>
            <person name="Shimizu K.K."/>
        </authorList>
    </citation>
    <scope>NUCLEOTIDE SEQUENCE [LARGE SCALE GENOMIC DNA]</scope>
    <source>
        <strain evidence="6">214</strain>
    </source>
</reference>
<dbReference type="InterPro" id="IPR006110">
    <property type="entry name" value="Pol_omega/Rpo6/RPB6"/>
</dbReference>